<gene>
    <name evidence="8" type="ORF">CU098_013475</name>
</gene>
<dbReference type="PROSITE" id="PS00028">
    <property type="entry name" value="ZINC_FINGER_C2H2_1"/>
    <property type="match status" value="4"/>
</dbReference>
<evidence type="ECO:0000256" key="2">
    <source>
        <dbReference type="ARBA" id="ARBA00022737"/>
    </source>
</evidence>
<dbReference type="SMART" id="SM00355">
    <property type="entry name" value="ZnF_C2H2"/>
    <property type="match status" value="4"/>
</dbReference>
<evidence type="ECO:0000313" key="9">
    <source>
        <dbReference type="Proteomes" id="UP000253551"/>
    </source>
</evidence>
<evidence type="ECO:0000256" key="5">
    <source>
        <dbReference type="PROSITE-ProRule" id="PRU00042"/>
    </source>
</evidence>
<dbReference type="PROSITE" id="PS50157">
    <property type="entry name" value="ZINC_FINGER_C2H2_2"/>
    <property type="match status" value="4"/>
</dbReference>
<comment type="caution">
    <text evidence="8">The sequence shown here is derived from an EMBL/GenBank/DDBJ whole genome shotgun (WGS) entry which is preliminary data.</text>
</comment>
<dbReference type="Gene3D" id="3.30.160.60">
    <property type="entry name" value="Classic Zinc Finger"/>
    <property type="match status" value="4"/>
</dbReference>
<dbReference type="GO" id="GO:0000785">
    <property type="term" value="C:chromatin"/>
    <property type="evidence" value="ECO:0007669"/>
    <property type="project" value="TreeGrafter"/>
</dbReference>
<dbReference type="FunFam" id="3.30.160.60:FF:002343">
    <property type="entry name" value="Zinc finger protein 33A"/>
    <property type="match status" value="1"/>
</dbReference>
<evidence type="ECO:0000256" key="1">
    <source>
        <dbReference type="ARBA" id="ARBA00022723"/>
    </source>
</evidence>
<evidence type="ECO:0000256" key="4">
    <source>
        <dbReference type="ARBA" id="ARBA00022833"/>
    </source>
</evidence>
<name>A0A367KVC7_RHIST</name>
<evidence type="ECO:0000256" key="3">
    <source>
        <dbReference type="ARBA" id="ARBA00022771"/>
    </source>
</evidence>
<dbReference type="EMBL" id="PJQM01000293">
    <property type="protein sequence ID" value="RCI05832.1"/>
    <property type="molecule type" value="Genomic_DNA"/>
</dbReference>
<feature type="region of interest" description="Disordered" evidence="6">
    <location>
        <begin position="172"/>
        <end position="194"/>
    </location>
</feature>
<keyword evidence="2" id="KW-0677">Repeat</keyword>
<evidence type="ECO:0000259" key="7">
    <source>
        <dbReference type="PROSITE" id="PS50157"/>
    </source>
</evidence>
<keyword evidence="4" id="KW-0862">Zinc</keyword>
<dbReference type="Proteomes" id="UP000253551">
    <property type="component" value="Unassembled WGS sequence"/>
</dbReference>
<dbReference type="FunFam" id="3.30.160.60:FF:000072">
    <property type="entry name" value="zinc finger protein 143 isoform X1"/>
    <property type="match status" value="1"/>
</dbReference>
<reference evidence="8 9" key="1">
    <citation type="journal article" date="2018" name="G3 (Bethesda)">
        <title>Phylogenetic and Phylogenomic Definition of Rhizopus Species.</title>
        <authorList>
            <person name="Gryganskyi A.P."/>
            <person name="Golan J."/>
            <person name="Dolatabadi S."/>
            <person name="Mondo S."/>
            <person name="Robb S."/>
            <person name="Idnurm A."/>
            <person name="Muszewska A."/>
            <person name="Steczkiewicz K."/>
            <person name="Masonjones S."/>
            <person name="Liao H.L."/>
            <person name="Gajdeczka M.T."/>
            <person name="Anike F."/>
            <person name="Vuek A."/>
            <person name="Anishchenko I.M."/>
            <person name="Voigt K."/>
            <person name="de Hoog G.S."/>
            <person name="Smith M.E."/>
            <person name="Heitman J."/>
            <person name="Vilgalys R."/>
            <person name="Stajich J.E."/>
        </authorList>
    </citation>
    <scope>NUCLEOTIDE SEQUENCE [LARGE SCALE GENOMIC DNA]</scope>
    <source>
        <strain evidence="8 9">LSU 92-RS-03</strain>
    </source>
</reference>
<evidence type="ECO:0000256" key="6">
    <source>
        <dbReference type="SAM" id="MobiDB-lite"/>
    </source>
</evidence>
<accession>A0A367KVC7</accession>
<dbReference type="GO" id="GO:0008270">
    <property type="term" value="F:zinc ion binding"/>
    <property type="evidence" value="ECO:0007669"/>
    <property type="project" value="UniProtKB-KW"/>
</dbReference>
<dbReference type="AlphaFoldDB" id="A0A367KVC7"/>
<dbReference type="InterPro" id="IPR036236">
    <property type="entry name" value="Znf_C2H2_sf"/>
</dbReference>
<feature type="domain" description="C2H2-type" evidence="7">
    <location>
        <begin position="107"/>
        <end position="136"/>
    </location>
</feature>
<dbReference type="OrthoDB" id="654211at2759"/>
<proteinExistence type="predicted"/>
<dbReference type="SUPFAM" id="SSF57667">
    <property type="entry name" value="beta-beta-alpha zinc fingers"/>
    <property type="match status" value="2"/>
</dbReference>
<dbReference type="GO" id="GO:0031519">
    <property type="term" value="C:PcG protein complex"/>
    <property type="evidence" value="ECO:0007669"/>
    <property type="project" value="TreeGrafter"/>
</dbReference>
<keyword evidence="3 5" id="KW-0863">Zinc-finger</keyword>
<dbReference type="GO" id="GO:0005667">
    <property type="term" value="C:transcription regulator complex"/>
    <property type="evidence" value="ECO:0007669"/>
    <property type="project" value="TreeGrafter"/>
</dbReference>
<sequence length="244" mass="28104">MDIQSLLNEAENTSKQFVCAWNDCDKKFTRKSDLSRHSRIHTGERPYRCEWPSCGKQFVQQSALTVHYRTHTGERPHICGEGFCKKAFSDSSSLARHRRTHTGMRPYPCLYTGCGKSFTRRNTLTRHYRCHDSKSTTYSLNGSKKRSKVSDSNTVGDSLKKVTINDKADSSKYSAVSPFDSSHDPPFGSKKTQERQFNSCIERNILNPMIELPQRTKNMHTYRILNYDPFNKAPTNATSIRYRI</sequence>
<dbReference type="Pfam" id="PF00096">
    <property type="entry name" value="zf-C2H2"/>
    <property type="match status" value="4"/>
</dbReference>
<dbReference type="GO" id="GO:0000981">
    <property type="term" value="F:DNA-binding transcription factor activity, RNA polymerase II-specific"/>
    <property type="evidence" value="ECO:0007669"/>
    <property type="project" value="UniProtKB-ARBA"/>
</dbReference>
<dbReference type="InterPro" id="IPR013087">
    <property type="entry name" value="Znf_C2H2_type"/>
</dbReference>
<keyword evidence="1" id="KW-0479">Metal-binding</keyword>
<feature type="domain" description="C2H2-type" evidence="7">
    <location>
        <begin position="77"/>
        <end position="106"/>
    </location>
</feature>
<organism evidence="8 9">
    <name type="scientific">Rhizopus stolonifer</name>
    <name type="common">Rhizopus nigricans</name>
    <dbReference type="NCBI Taxonomy" id="4846"/>
    <lineage>
        <taxon>Eukaryota</taxon>
        <taxon>Fungi</taxon>
        <taxon>Fungi incertae sedis</taxon>
        <taxon>Mucoromycota</taxon>
        <taxon>Mucoromycotina</taxon>
        <taxon>Mucoromycetes</taxon>
        <taxon>Mucorales</taxon>
        <taxon>Mucorineae</taxon>
        <taxon>Rhizopodaceae</taxon>
        <taxon>Rhizopus</taxon>
    </lineage>
</organism>
<evidence type="ECO:0000313" key="8">
    <source>
        <dbReference type="EMBL" id="RCI05832.1"/>
    </source>
</evidence>
<dbReference type="PANTHER" id="PTHR14003:SF19">
    <property type="entry name" value="YY2 TRANSCRIPTION FACTOR"/>
    <property type="match status" value="1"/>
</dbReference>
<feature type="domain" description="C2H2-type" evidence="7">
    <location>
        <begin position="47"/>
        <end position="76"/>
    </location>
</feature>
<feature type="domain" description="C2H2-type" evidence="7">
    <location>
        <begin position="17"/>
        <end position="46"/>
    </location>
</feature>
<dbReference type="FunFam" id="3.30.160.60:FF:000125">
    <property type="entry name" value="Putative zinc finger protein 143"/>
    <property type="match status" value="1"/>
</dbReference>
<dbReference type="STRING" id="4846.A0A367KVC7"/>
<keyword evidence="9" id="KW-1185">Reference proteome</keyword>
<dbReference type="GO" id="GO:0000978">
    <property type="term" value="F:RNA polymerase II cis-regulatory region sequence-specific DNA binding"/>
    <property type="evidence" value="ECO:0007669"/>
    <property type="project" value="TreeGrafter"/>
</dbReference>
<protein>
    <recommendedName>
        <fullName evidence="7">C2H2-type domain-containing protein</fullName>
    </recommendedName>
</protein>
<dbReference type="PANTHER" id="PTHR14003">
    <property type="entry name" value="TRANSCRIPTIONAL REPRESSOR PROTEIN YY"/>
    <property type="match status" value="1"/>
</dbReference>